<protein>
    <recommendedName>
        <fullName evidence="4">Recombinase XerD</fullName>
    </recommendedName>
</protein>
<keyword evidence="3" id="KW-1185">Reference proteome</keyword>
<dbReference type="KEGG" id="psey:GU243_21710"/>
<dbReference type="GO" id="GO:0015074">
    <property type="term" value="P:DNA integration"/>
    <property type="evidence" value="ECO:0007669"/>
    <property type="project" value="InterPro"/>
</dbReference>
<sequence>MSPAYDTREKYERWHIRICARCGRQAAKAANWSDGPICRTCFDKATRTHGSCPGCRSERLLPGRDASGMPVCRDCAGITRDFSCDRCRVEGPLLAGRLCHRCTLTDRLSALLDDGTGRIHPPLAPLFDRMLTMQRTKSGLAWLTRAQPRALLQDLAKGRLALTHEAFQQLPNWRTAAHLRDILMQCGVLPAVDRQLLLFERWLTGHLAAVADPEHTRVLHRFATWHQLRKLRAKAGKGPLGNSPAYAARQQLIQAGSFLTWLTVRGALLEHCRQPDLDAWHSEKYAARRPGKTFLNWCMKTGRMPVLTVPVRSTGNPAPMGQPHRIAALRHLVTDETVPLRSRIAGSLILLYAQPVSRIVRLTIDDILHDGDHTLLRLGEPPTPVPEPLAGLLRAYLEDRPNMTTAANPASRWLFPGRRAGQAMDPGTLRDLLQKIGIPAQSGRTAAIRQLVLQMPPPVVAQALGYHHNSTTRIAAEAGSPWSGYAPGDHSR</sequence>
<evidence type="ECO:0000256" key="1">
    <source>
        <dbReference type="ARBA" id="ARBA00023172"/>
    </source>
</evidence>
<dbReference type="Proteomes" id="UP000464186">
    <property type="component" value="Chromosome"/>
</dbReference>
<accession>A0A6P1NQ49</accession>
<evidence type="ECO:0008006" key="4">
    <source>
        <dbReference type="Google" id="ProtNLM"/>
    </source>
</evidence>
<dbReference type="InterPro" id="IPR013762">
    <property type="entry name" value="Integrase-like_cat_sf"/>
</dbReference>
<evidence type="ECO:0000313" key="2">
    <source>
        <dbReference type="EMBL" id="QHK21849.1"/>
    </source>
</evidence>
<dbReference type="Gene3D" id="1.10.443.10">
    <property type="entry name" value="Intergrase catalytic core"/>
    <property type="match status" value="1"/>
</dbReference>
<dbReference type="EMBL" id="CP047898">
    <property type="protein sequence ID" value="QHK21849.1"/>
    <property type="molecule type" value="Genomic_DNA"/>
</dbReference>
<dbReference type="InterPro" id="IPR011010">
    <property type="entry name" value="DNA_brk_join_enz"/>
</dbReference>
<dbReference type="AlphaFoldDB" id="A0A6P1NQ49"/>
<gene>
    <name evidence="2" type="ORF">GU243_21710</name>
</gene>
<dbReference type="SUPFAM" id="SSF56349">
    <property type="entry name" value="DNA breaking-rejoining enzymes"/>
    <property type="match status" value="1"/>
</dbReference>
<proteinExistence type="predicted"/>
<organism evidence="2 3">
    <name type="scientific">Pseudarthrobacter psychrotolerans</name>
    <dbReference type="NCBI Taxonomy" id="2697569"/>
    <lineage>
        <taxon>Bacteria</taxon>
        <taxon>Bacillati</taxon>
        <taxon>Actinomycetota</taxon>
        <taxon>Actinomycetes</taxon>
        <taxon>Micrococcales</taxon>
        <taxon>Micrococcaceae</taxon>
        <taxon>Pseudarthrobacter</taxon>
    </lineage>
</organism>
<keyword evidence="1" id="KW-0233">DNA recombination</keyword>
<dbReference type="GO" id="GO:0003677">
    <property type="term" value="F:DNA binding"/>
    <property type="evidence" value="ECO:0007669"/>
    <property type="project" value="InterPro"/>
</dbReference>
<name>A0A6P1NQ49_9MICC</name>
<reference evidence="2 3" key="1">
    <citation type="submission" date="2020-01" db="EMBL/GenBank/DDBJ databases">
        <title>Pseudarthrobacter psychrotolerans sp. nov., isolated from antarctic soil.</title>
        <authorList>
            <person name="Shin Y."/>
            <person name="Park W."/>
        </authorList>
    </citation>
    <scope>NUCLEOTIDE SEQUENCE [LARGE SCALE GENOMIC DNA]</scope>
    <source>
        <strain evidence="2 3">YJ56</strain>
    </source>
</reference>
<dbReference type="GO" id="GO:0006310">
    <property type="term" value="P:DNA recombination"/>
    <property type="evidence" value="ECO:0007669"/>
    <property type="project" value="UniProtKB-KW"/>
</dbReference>
<evidence type="ECO:0000313" key="3">
    <source>
        <dbReference type="Proteomes" id="UP000464186"/>
    </source>
</evidence>